<evidence type="ECO:0000313" key="2">
    <source>
        <dbReference type="EMBL" id="KJY58756.1"/>
    </source>
</evidence>
<reference evidence="2 3" key="1">
    <citation type="submission" date="2015-01" db="EMBL/GenBank/DDBJ databases">
        <title>Comparative genomics of the lactic acid bacteria isolated from the honey bee gut.</title>
        <authorList>
            <person name="Ellegaard K.M."/>
            <person name="Tamarit D."/>
            <person name="Javelind E."/>
            <person name="Olofsson T."/>
            <person name="Andersson S.G."/>
            <person name="Vasquez A."/>
        </authorList>
    </citation>
    <scope>NUCLEOTIDE SEQUENCE [LARGE SCALE GENOMIC DNA]</scope>
    <source>
        <strain evidence="2 3">Hma2</strain>
    </source>
</reference>
<dbReference type="Proteomes" id="UP000033612">
    <property type="component" value="Unassembled WGS sequence"/>
</dbReference>
<dbReference type="Pfam" id="PF04014">
    <property type="entry name" value="MazE_antitoxin"/>
    <property type="match status" value="1"/>
</dbReference>
<dbReference type="NCBIfam" id="TIGR01439">
    <property type="entry name" value="lp_hng_hel_AbrB"/>
    <property type="match status" value="1"/>
</dbReference>
<comment type="caution">
    <text evidence="2">The sequence shown here is derived from an EMBL/GenBank/DDBJ whole genome shotgun (WGS) entry which is preliminary data.</text>
</comment>
<dbReference type="SMART" id="SM00966">
    <property type="entry name" value="SpoVT_AbrB"/>
    <property type="match status" value="1"/>
</dbReference>
<dbReference type="HOGENOM" id="CLU_186985_0_0_9"/>
<organism evidence="2 3">
    <name type="scientific">Lactobacillus kimbladii</name>
    <dbReference type="NCBI Taxonomy" id="1218506"/>
    <lineage>
        <taxon>Bacteria</taxon>
        <taxon>Bacillati</taxon>
        <taxon>Bacillota</taxon>
        <taxon>Bacilli</taxon>
        <taxon>Lactobacillales</taxon>
        <taxon>Lactobacillaceae</taxon>
        <taxon>Lactobacillus</taxon>
    </lineage>
</organism>
<dbReference type="PATRIC" id="fig|1218506.3.peg.657"/>
<dbReference type="EMBL" id="JXLH01000011">
    <property type="protein sequence ID" value="KJY58756.1"/>
    <property type="molecule type" value="Genomic_DNA"/>
</dbReference>
<evidence type="ECO:0000313" key="3">
    <source>
        <dbReference type="Proteomes" id="UP000033612"/>
    </source>
</evidence>
<gene>
    <name evidence="2" type="ORF">JF75_06070</name>
</gene>
<dbReference type="SUPFAM" id="SSF89447">
    <property type="entry name" value="AbrB/MazE/MraZ-like"/>
    <property type="match status" value="1"/>
</dbReference>
<accession>A0A0F4LMF4</accession>
<evidence type="ECO:0000259" key="1">
    <source>
        <dbReference type="SMART" id="SM00966"/>
    </source>
</evidence>
<dbReference type="RefSeq" id="WP_046331797.1">
    <property type="nucleotide sequence ID" value="NZ_CAMLLZ010000015.1"/>
</dbReference>
<feature type="domain" description="SpoVT-AbrB" evidence="1">
    <location>
        <begin position="7"/>
        <end position="52"/>
    </location>
</feature>
<sequence length="88" mass="9847">MNRVLIGKVSQKGQVVIPIQIRKALGLKKGSKVSFELNNGEITIKKLPTALDWANLVKQIAVEDVNIDENGYFDPKKSPDFHDWMVNG</sequence>
<dbReference type="AlphaFoldDB" id="A0A0F4LMF4"/>
<dbReference type="OrthoDB" id="9811597at2"/>
<keyword evidence="3" id="KW-1185">Reference proteome</keyword>
<proteinExistence type="predicted"/>
<name>A0A0F4LMF4_9LACO</name>
<protein>
    <submittedName>
        <fullName evidence="2">Putative antitoxin MazE protein</fullName>
    </submittedName>
</protein>
<dbReference type="InterPro" id="IPR007159">
    <property type="entry name" value="SpoVT-AbrB_dom"/>
</dbReference>
<dbReference type="InterPro" id="IPR037914">
    <property type="entry name" value="SpoVT-AbrB_sf"/>
</dbReference>
<dbReference type="STRING" id="1218506.JF75_06070"/>
<dbReference type="GO" id="GO:0003677">
    <property type="term" value="F:DNA binding"/>
    <property type="evidence" value="ECO:0007669"/>
    <property type="project" value="InterPro"/>
</dbReference>
<dbReference type="Gene3D" id="2.10.260.10">
    <property type="match status" value="1"/>
</dbReference>